<organism evidence="1 2">
    <name type="scientific">Scopulibacillus cellulosilyticus</name>
    <dbReference type="NCBI Taxonomy" id="2665665"/>
    <lineage>
        <taxon>Bacteria</taxon>
        <taxon>Bacillati</taxon>
        <taxon>Bacillota</taxon>
        <taxon>Bacilli</taxon>
        <taxon>Bacillales</taxon>
        <taxon>Sporolactobacillaceae</taxon>
        <taxon>Scopulibacillus</taxon>
    </lineage>
</organism>
<name>A0ABW2Q3P7_9BACL</name>
<gene>
    <name evidence="1" type="ORF">ACFQRG_20000</name>
</gene>
<evidence type="ECO:0000313" key="1">
    <source>
        <dbReference type="EMBL" id="MFC7395196.1"/>
    </source>
</evidence>
<comment type="caution">
    <text evidence="1">The sequence shown here is derived from an EMBL/GenBank/DDBJ whole genome shotgun (WGS) entry which is preliminary data.</text>
</comment>
<proteinExistence type="predicted"/>
<sequence>MNRQEMAIRVRNIAEAIVYEKGYVSAVDLFIRMDKLSVKDHEKWRKRQVPYLERGIMGNLKQLSYIMKELRSYAQNRGLKPSWTYYYSWGKGPKVKLQFSKYGDPSVEKIYATHFVDAKRLNKQ</sequence>
<protein>
    <submittedName>
        <fullName evidence="1">Uncharacterized protein</fullName>
    </submittedName>
</protein>
<accession>A0ABW2Q3P7</accession>
<dbReference type="EMBL" id="JBHTCO010000043">
    <property type="protein sequence ID" value="MFC7395196.1"/>
    <property type="molecule type" value="Genomic_DNA"/>
</dbReference>
<evidence type="ECO:0000313" key="2">
    <source>
        <dbReference type="Proteomes" id="UP001596505"/>
    </source>
</evidence>
<keyword evidence="2" id="KW-1185">Reference proteome</keyword>
<reference evidence="2" key="1">
    <citation type="journal article" date="2019" name="Int. J. Syst. Evol. Microbiol.">
        <title>The Global Catalogue of Microorganisms (GCM) 10K type strain sequencing project: providing services to taxonomists for standard genome sequencing and annotation.</title>
        <authorList>
            <consortium name="The Broad Institute Genomics Platform"/>
            <consortium name="The Broad Institute Genome Sequencing Center for Infectious Disease"/>
            <person name="Wu L."/>
            <person name="Ma J."/>
        </authorList>
    </citation>
    <scope>NUCLEOTIDE SEQUENCE [LARGE SCALE GENOMIC DNA]</scope>
    <source>
        <strain evidence="2">CGMCC 1.16305</strain>
    </source>
</reference>
<dbReference type="Proteomes" id="UP001596505">
    <property type="component" value="Unassembled WGS sequence"/>
</dbReference>
<dbReference type="RefSeq" id="WP_380969481.1">
    <property type="nucleotide sequence ID" value="NZ_JBHTCO010000043.1"/>
</dbReference>